<dbReference type="EMBL" id="JAPMLT010000001">
    <property type="protein sequence ID" value="MCX7569098.1"/>
    <property type="molecule type" value="Genomic_DNA"/>
</dbReference>
<comment type="caution">
    <text evidence="2">The sequence shown here is derived from an EMBL/GenBank/DDBJ whole genome shotgun (WGS) entry which is preliminary data.</text>
</comment>
<accession>A0ABT3WWN7</accession>
<sequence length="49" mass="5645">MKTIIRPGRSRAYWLMIALLLLVAVSAGSYWWYGQGAVKYDRITNAKRV</sequence>
<evidence type="ECO:0000313" key="2">
    <source>
        <dbReference type="EMBL" id="MCX7569098.1"/>
    </source>
</evidence>
<name>A0ABT3WWN7_9BACL</name>
<organism evidence="2 3">
    <name type="scientific">Tumebacillus lacus</name>
    <dbReference type="NCBI Taxonomy" id="2995335"/>
    <lineage>
        <taxon>Bacteria</taxon>
        <taxon>Bacillati</taxon>
        <taxon>Bacillota</taxon>
        <taxon>Bacilli</taxon>
        <taxon>Bacillales</taxon>
        <taxon>Alicyclobacillaceae</taxon>
        <taxon>Tumebacillus</taxon>
    </lineage>
</organism>
<feature type="transmembrane region" description="Helical" evidence="1">
    <location>
        <begin position="12"/>
        <end position="33"/>
    </location>
</feature>
<keyword evidence="1" id="KW-0472">Membrane</keyword>
<dbReference type="RefSeq" id="WP_267150320.1">
    <property type="nucleotide sequence ID" value="NZ_JAPMLT010000001.1"/>
</dbReference>
<proteinExistence type="predicted"/>
<keyword evidence="1" id="KW-1133">Transmembrane helix</keyword>
<gene>
    <name evidence="2" type="ORF">OS242_03850</name>
</gene>
<keyword evidence="3" id="KW-1185">Reference proteome</keyword>
<evidence type="ECO:0000313" key="3">
    <source>
        <dbReference type="Proteomes" id="UP001208017"/>
    </source>
</evidence>
<evidence type="ECO:0000256" key="1">
    <source>
        <dbReference type="SAM" id="Phobius"/>
    </source>
</evidence>
<reference evidence="2 3" key="1">
    <citation type="submission" date="2022-11" db="EMBL/GenBank/DDBJ databases">
        <title>Study of microbial diversity in lake waters.</title>
        <authorList>
            <person name="Zhang J."/>
        </authorList>
    </citation>
    <scope>NUCLEOTIDE SEQUENCE [LARGE SCALE GENOMIC DNA]</scope>
    <source>
        <strain evidence="2 3">DT12</strain>
    </source>
</reference>
<protein>
    <submittedName>
        <fullName evidence="2">Uncharacterized protein</fullName>
    </submittedName>
</protein>
<dbReference type="Proteomes" id="UP001208017">
    <property type="component" value="Unassembled WGS sequence"/>
</dbReference>
<keyword evidence="1" id="KW-0812">Transmembrane</keyword>